<dbReference type="GO" id="GO:0003677">
    <property type="term" value="F:DNA binding"/>
    <property type="evidence" value="ECO:0007669"/>
    <property type="project" value="InterPro"/>
</dbReference>
<dbReference type="NCBIfam" id="NF033573">
    <property type="entry name" value="transpos_IS200"/>
    <property type="match status" value="1"/>
</dbReference>
<protein>
    <submittedName>
        <fullName evidence="2">IS200/IS605 family transposase</fullName>
    </submittedName>
</protein>
<reference evidence="2 3" key="1">
    <citation type="submission" date="2020-10" db="EMBL/GenBank/DDBJ databases">
        <title>Connecting structure to function with the recovery of over 1000 high-quality activated sludge metagenome-assembled genomes encoding full-length rRNA genes using long-read sequencing.</title>
        <authorList>
            <person name="Singleton C.M."/>
            <person name="Petriglieri F."/>
            <person name="Kristensen J.M."/>
            <person name="Kirkegaard R.H."/>
            <person name="Michaelsen T.Y."/>
            <person name="Andersen M.H."/>
            <person name="Karst S.M."/>
            <person name="Dueholm M.S."/>
            <person name="Nielsen P.H."/>
            <person name="Albertsen M."/>
        </authorList>
    </citation>
    <scope>NUCLEOTIDE SEQUENCE [LARGE SCALE GENOMIC DNA]</scope>
    <source>
        <strain evidence="2">Ribe_18-Q3-R11-54_BAT3C.373</strain>
    </source>
</reference>
<dbReference type="SUPFAM" id="SSF143422">
    <property type="entry name" value="Transposase IS200-like"/>
    <property type="match status" value="1"/>
</dbReference>
<accession>A0A9D7XJN8</accession>
<dbReference type="AlphaFoldDB" id="A0A9D7XJN8"/>
<evidence type="ECO:0000313" key="3">
    <source>
        <dbReference type="Proteomes" id="UP000808349"/>
    </source>
</evidence>
<evidence type="ECO:0000313" key="2">
    <source>
        <dbReference type="EMBL" id="MBK9719833.1"/>
    </source>
</evidence>
<evidence type="ECO:0000259" key="1">
    <source>
        <dbReference type="SMART" id="SM01321"/>
    </source>
</evidence>
<dbReference type="GO" id="GO:0004803">
    <property type="term" value="F:transposase activity"/>
    <property type="evidence" value="ECO:0007669"/>
    <property type="project" value="InterPro"/>
</dbReference>
<dbReference type="PANTHER" id="PTHR33360">
    <property type="entry name" value="TRANSPOSASE FOR INSERTION SEQUENCE ELEMENT IS200"/>
    <property type="match status" value="1"/>
</dbReference>
<dbReference type="Gene3D" id="3.30.70.1290">
    <property type="entry name" value="Transposase IS200-like"/>
    <property type="match status" value="1"/>
</dbReference>
<organism evidence="2 3">
    <name type="scientific">Candidatus Defluviibacterium haderslevense</name>
    <dbReference type="NCBI Taxonomy" id="2981993"/>
    <lineage>
        <taxon>Bacteria</taxon>
        <taxon>Pseudomonadati</taxon>
        <taxon>Bacteroidota</taxon>
        <taxon>Saprospiria</taxon>
        <taxon>Saprospirales</taxon>
        <taxon>Saprospiraceae</taxon>
        <taxon>Candidatus Defluviibacterium</taxon>
    </lineage>
</organism>
<dbReference type="SMART" id="SM01321">
    <property type="entry name" value="Y1_Tnp"/>
    <property type="match status" value="1"/>
</dbReference>
<dbReference type="Pfam" id="PF01797">
    <property type="entry name" value="Y1_Tnp"/>
    <property type="match status" value="1"/>
</dbReference>
<dbReference type="Proteomes" id="UP000808349">
    <property type="component" value="Unassembled WGS sequence"/>
</dbReference>
<name>A0A9D7XJN8_9BACT</name>
<proteinExistence type="predicted"/>
<comment type="caution">
    <text evidence="2">The sequence shown here is derived from an EMBL/GenBank/DDBJ whole genome shotgun (WGS) entry which is preliminary data.</text>
</comment>
<dbReference type="PANTHER" id="PTHR33360:SF2">
    <property type="entry name" value="TRANSPOSASE FOR INSERTION SEQUENCE ELEMENT IS200"/>
    <property type="match status" value="1"/>
</dbReference>
<sequence length="150" mass="17690">MGQSLVKNYLHIIFSTEHRQALIHPPFNVELHAYLGGICNALESQVIISGGYTDHVHILCLLSKKNALTKLIENLKSNSSKWMKTKDVSLKNFYWQDGYGAFSVNPYEVDHVIAYIKNQYEHHEKITFQDEYRLFLTKYKVEYDERYIWD</sequence>
<dbReference type="InterPro" id="IPR036515">
    <property type="entry name" value="Transposase_17_sf"/>
</dbReference>
<dbReference type="GO" id="GO:0006313">
    <property type="term" value="P:DNA transposition"/>
    <property type="evidence" value="ECO:0007669"/>
    <property type="project" value="InterPro"/>
</dbReference>
<dbReference type="EMBL" id="JADKFW010000021">
    <property type="protein sequence ID" value="MBK9719833.1"/>
    <property type="molecule type" value="Genomic_DNA"/>
</dbReference>
<dbReference type="InterPro" id="IPR002686">
    <property type="entry name" value="Transposase_17"/>
</dbReference>
<gene>
    <name evidence="2" type="primary">tnpA</name>
    <name evidence="2" type="ORF">IPO85_20415</name>
</gene>
<feature type="domain" description="Transposase IS200-like" evidence="1">
    <location>
        <begin position="6"/>
        <end position="119"/>
    </location>
</feature>